<dbReference type="RefSeq" id="WP_150074498.1">
    <property type="nucleotide sequence ID" value="NZ_VWOX01000001.1"/>
</dbReference>
<proteinExistence type="predicted"/>
<evidence type="ECO:0000313" key="2">
    <source>
        <dbReference type="EMBL" id="KAA5547293.1"/>
    </source>
</evidence>
<dbReference type="SUPFAM" id="SSF51658">
    <property type="entry name" value="Xylose isomerase-like"/>
    <property type="match status" value="1"/>
</dbReference>
<dbReference type="Proteomes" id="UP000324479">
    <property type="component" value="Unassembled WGS sequence"/>
</dbReference>
<comment type="caution">
    <text evidence="2">The sequence shown here is derived from an EMBL/GenBank/DDBJ whole genome shotgun (WGS) entry which is preliminary data.</text>
</comment>
<reference evidence="2 3" key="1">
    <citation type="submission" date="2019-08" db="EMBL/GenBank/DDBJ databases">
        <authorList>
            <person name="Dhanesh K."/>
            <person name="Kumar G."/>
            <person name="Sasikala C."/>
            <person name="Venkata Ramana C."/>
        </authorList>
    </citation>
    <scope>NUCLEOTIDE SEQUENCE [LARGE SCALE GENOMIC DNA]</scope>
    <source>
        <strain evidence="2 3">JC645</strain>
    </source>
</reference>
<protein>
    <submittedName>
        <fullName evidence="2">Sugar phosphate isomerase/epimerase</fullName>
    </submittedName>
</protein>
<name>A0A5M6DIJ6_9BACT</name>
<dbReference type="Gene3D" id="3.20.20.150">
    <property type="entry name" value="Divalent-metal-dependent TIM barrel enzymes"/>
    <property type="match status" value="1"/>
</dbReference>
<dbReference type="InterPro" id="IPR036237">
    <property type="entry name" value="Xyl_isomerase-like_sf"/>
</dbReference>
<organism evidence="2 3">
    <name type="scientific">Roseiconus nitratireducens</name>
    <dbReference type="NCBI Taxonomy" id="2605748"/>
    <lineage>
        <taxon>Bacteria</taxon>
        <taxon>Pseudomonadati</taxon>
        <taxon>Planctomycetota</taxon>
        <taxon>Planctomycetia</taxon>
        <taxon>Pirellulales</taxon>
        <taxon>Pirellulaceae</taxon>
        <taxon>Roseiconus</taxon>
    </lineage>
</organism>
<dbReference type="EMBL" id="VWOX01000001">
    <property type="protein sequence ID" value="KAA5547293.1"/>
    <property type="molecule type" value="Genomic_DNA"/>
</dbReference>
<dbReference type="PANTHER" id="PTHR12110">
    <property type="entry name" value="HYDROXYPYRUVATE ISOMERASE"/>
    <property type="match status" value="1"/>
</dbReference>
<feature type="domain" description="Xylose isomerase-like TIM barrel" evidence="1">
    <location>
        <begin position="64"/>
        <end position="281"/>
    </location>
</feature>
<dbReference type="GO" id="GO:0016853">
    <property type="term" value="F:isomerase activity"/>
    <property type="evidence" value="ECO:0007669"/>
    <property type="project" value="UniProtKB-KW"/>
</dbReference>
<gene>
    <name evidence="2" type="ORF">FYK55_02540</name>
</gene>
<accession>A0A5M6DIJ6</accession>
<dbReference type="PANTHER" id="PTHR12110:SF53">
    <property type="entry name" value="BLR5974 PROTEIN"/>
    <property type="match status" value="1"/>
</dbReference>
<evidence type="ECO:0000259" key="1">
    <source>
        <dbReference type="Pfam" id="PF01261"/>
    </source>
</evidence>
<evidence type="ECO:0000313" key="3">
    <source>
        <dbReference type="Proteomes" id="UP000324479"/>
    </source>
</evidence>
<keyword evidence="2" id="KW-0413">Isomerase</keyword>
<dbReference type="Pfam" id="PF01261">
    <property type="entry name" value="AP_endonuc_2"/>
    <property type="match status" value="1"/>
</dbReference>
<dbReference type="InterPro" id="IPR013022">
    <property type="entry name" value="Xyl_isomerase-like_TIM-brl"/>
</dbReference>
<dbReference type="AlphaFoldDB" id="A0A5M6DIJ6"/>
<sequence>MNQPSVLRRRTFLSGVAAAVSLSGTRSLCGQQADSGKFRISLAEWTINRELKSGEIDHLDFAKVASDHGIFAVEYVNQFFMDKARDQAYLAEMKKRADDLGVKSLILMCDHEGRIGDPNREQRNKTVENHRKWIDAAKYLGCHSIRVNAASEGPWDEQVRLAADGLSQLTEFGAQQQINVIVENHGGLSSNADWLAQVIERVAHERCGTLPDFGNFRIREGESYDSYRGVEKLMPWAKGVSVKDQVWDDQGNRMPLDFERMLKIVLAAGYHGYCGIEFGGYANLNASRLALEQARERL</sequence>
<dbReference type="InterPro" id="IPR050312">
    <property type="entry name" value="IolE/XylAMocC-like"/>
</dbReference>
<keyword evidence="3" id="KW-1185">Reference proteome</keyword>